<proteinExistence type="predicted"/>
<evidence type="ECO:0000313" key="3">
    <source>
        <dbReference type="WBParaSite" id="HNAJ_0000126801-mRNA-1"/>
    </source>
</evidence>
<sequence>MTRQTVIEGLHRQFNSIRRSRSKWIEVVDKSGKVFTSLVYNLMRELSSFRSDTTEDLWSVDLIPQCSAACHLFLSGDPIGAAHLAAAKRIEDDFSSLENLLGQIQNCVDLVEKSVHCLSALKKLNINLGSSNLDGPVSILVSDSKKRTKHRHDLNSSILPSDHIPWSVIQAESEALLRRLRSDLTLRKEFLRALTQSFATVNSNCISGELSEFQRLSFLWRQSEHLVKWENLLALEEHIEYAFG</sequence>
<evidence type="ECO:0000313" key="1">
    <source>
        <dbReference type="EMBL" id="VDN97127.1"/>
    </source>
</evidence>
<dbReference type="WBParaSite" id="HNAJ_0000126801-mRNA-1">
    <property type="protein sequence ID" value="HNAJ_0000126801-mRNA-1"/>
    <property type="gene ID" value="HNAJ_0000126801"/>
</dbReference>
<name>A0A0R3T2S9_RODNA</name>
<gene>
    <name evidence="1" type="ORF">HNAJ_LOCUS1268</name>
</gene>
<accession>A0A0R3T2S9</accession>
<evidence type="ECO:0000313" key="2">
    <source>
        <dbReference type="Proteomes" id="UP000278807"/>
    </source>
</evidence>
<keyword evidence="2" id="KW-1185">Reference proteome</keyword>
<reference evidence="3" key="1">
    <citation type="submission" date="2017-02" db="UniProtKB">
        <authorList>
            <consortium name="WormBaseParasite"/>
        </authorList>
    </citation>
    <scope>IDENTIFICATION</scope>
</reference>
<organism evidence="3">
    <name type="scientific">Rodentolepis nana</name>
    <name type="common">Dwarf tapeworm</name>
    <name type="synonym">Hymenolepis nana</name>
    <dbReference type="NCBI Taxonomy" id="102285"/>
    <lineage>
        <taxon>Eukaryota</taxon>
        <taxon>Metazoa</taxon>
        <taxon>Spiralia</taxon>
        <taxon>Lophotrochozoa</taxon>
        <taxon>Platyhelminthes</taxon>
        <taxon>Cestoda</taxon>
        <taxon>Eucestoda</taxon>
        <taxon>Cyclophyllidea</taxon>
        <taxon>Hymenolepididae</taxon>
        <taxon>Rodentolepis</taxon>
    </lineage>
</organism>
<protein>
    <submittedName>
        <fullName evidence="3">HAUS augmin-like complex subunit 7</fullName>
    </submittedName>
</protein>
<dbReference type="Proteomes" id="UP000278807">
    <property type="component" value="Unassembled WGS sequence"/>
</dbReference>
<reference evidence="1 2" key="2">
    <citation type="submission" date="2018-11" db="EMBL/GenBank/DDBJ databases">
        <authorList>
            <consortium name="Pathogen Informatics"/>
        </authorList>
    </citation>
    <scope>NUCLEOTIDE SEQUENCE [LARGE SCALE GENOMIC DNA]</scope>
</reference>
<dbReference type="OrthoDB" id="6266139at2759"/>
<dbReference type="EMBL" id="UZAE01000469">
    <property type="protein sequence ID" value="VDN97127.1"/>
    <property type="molecule type" value="Genomic_DNA"/>
</dbReference>
<dbReference type="AlphaFoldDB" id="A0A0R3T2S9"/>